<accession>A0A426X9Y7</accession>
<protein>
    <submittedName>
        <fullName evidence="1">Uncharacterized protein</fullName>
    </submittedName>
</protein>
<evidence type="ECO:0000313" key="1">
    <source>
        <dbReference type="EMBL" id="RRT36289.1"/>
    </source>
</evidence>
<proteinExistence type="predicted"/>
<dbReference type="AlphaFoldDB" id="A0A426X9Y7"/>
<dbReference type="EMBL" id="AMZH03023796">
    <property type="protein sequence ID" value="RRT36289.1"/>
    <property type="molecule type" value="Genomic_DNA"/>
</dbReference>
<comment type="caution">
    <text evidence="1">The sequence shown here is derived from an EMBL/GenBank/DDBJ whole genome shotgun (WGS) entry which is preliminary data.</text>
</comment>
<feature type="non-terminal residue" evidence="1">
    <location>
        <position position="1"/>
    </location>
</feature>
<evidence type="ECO:0000313" key="2">
    <source>
        <dbReference type="Proteomes" id="UP000287651"/>
    </source>
</evidence>
<organism evidence="1 2">
    <name type="scientific">Ensete ventricosum</name>
    <name type="common">Abyssinian banana</name>
    <name type="synonym">Musa ensete</name>
    <dbReference type="NCBI Taxonomy" id="4639"/>
    <lineage>
        <taxon>Eukaryota</taxon>
        <taxon>Viridiplantae</taxon>
        <taxon>Streptophyta</taxon>
        <taxon>Embryophyta</taxon>
        <taxon>Tracheophyta</taxon>
        <taxon>Spermatophyta</taxon>
        <taxon>Magnoliopsida</taxon>
        <taxon>Liliopsida</taxon>
        <taxon>Zingiberales</taxon>
        <taxon>Musaceae</taxon>
        <taxon>Ensete</taxon>
    </lineage>
</organism>
<reference evidence="1 2" key="1">
    <citation type="journal article" date="2014" name="Agronomy (Basel)">
        <title>A Draft Genome Sequence for Ensete ventricosum, the Drought-Tolerant Tree Against Hunger.</title>
        <authorList>
            <person name="Harrison J."/>
            <person name="Moore K.A."/>
            <person name="Paszkiewicz K."/>
            <person name="Jones T."/>
            <person name="Grant M."/>
            <person name="Ambacheew D."/>
            <person name="Muzemil S."/>
            <person name="Studholme D.J."/>
        </authorList>
    </citation>
    <scope>NUCLEOTIDE SEQUENCE [LARGE SCALE GENOMIC DNA]</scope>
</reference>
<name>A0A426X9Y7_ENSVE</name>
<gene>
    <name evidence="1" type="ORF">B296_00037903</name>
</gene>
<sequence length="77" mass="8072">SCCCSALPPGNEPVTVVSRCFPAVASSSSNSIKNKESLKASEVVCELPDAIKAKIHDLLTDGVVAYKVVCSIFLDTD</sequence>
<dbReference type="Proteomes" id="UP000287651">
    <property type="component" value="Unassembled WGS sequence"/>
</dbReference>